<dbReference type="NCBIfam" id="TIGR01035">
    <property type="entry name" value="hemA"/>
    <property type="match status" value="1"/>
</dbReference>
<feature type="binding site" evidence="8 10">
    <location>
        <position position="104"/>
    </location>
    <ligand>
        <name>substrate</name>
    </ligand>
</feature>
<dbReference type="PROSITE" id="PS00747">
    <property type="entry name" value="GLUTR"/>
    <property type="match status" value="1"/>
</dbReference>
<feature type="binding site" evidence="8 10">
    <location>
        <begin position="44"/>
        <end position="47"/>
    </location>
    <ligand>
        <name>substrate</name>
    </ligand>
</feature>
<evidence type="ECO:0000256" key="7">
    <source>
        <dbReference type="ARBA" id="ARBA00047464"/>
    </source>
</evidence>
<dbReference type="CDD" id="cd05213">
    <property type="entry name" value="NAD_bind_Glutamyl_tRNA_reduct"/>
    <property type="match status" value="1"/>
</dbReference>
<evidence type="ECO:0000313" key="17">
    <source>
        <dbReference type="Proteomes" id="UP000630353"/>
    </source>
</evidence>
<comment type="subunit">
    <text evidence="8">Homodimer.</text>
</comment>
<feature type="domain" description="Tetrapyrrole biosynthesis glutamyl-tRNA reductase dimerisation" evidence="13">
    <location>
        <begin position="315"/>
        <end position="403"/>
    </location>
</feature>
<proteinExistence type="inferred from homology"/>
<comment type="miscellaneous">
    <text evidence="8">During catalysis, the active site Cys acts as a nucleophile attacking the alpha-carbonyl group of tRNA-bound glutamate with the formation of a thioester intermediate between enzyme and glutamate, and the concomitant release of tRNA(Glu). The thioester intermediate is finally reduced by direct hydride transfer from NADPH, to form the product GSA.</text>
</comment>
<dbReference type="EMBL" id="BMZS01000008">
    <property type="protein sequence ID" value="GHD55654.1"/>
    <property type="molecule type" value="Genomic_DNA"/>
</dbReference>
<dbReference type="Pfam" id="PF00745">
    <property type="entry name" value="GlutR_dimer"/>
    <property type="match status" value="1"/>
</dbReference>
<dbReference type="InterPro" id="IPR006151">
    <property type="entry name" value="Shikm_DH/Glu-tRNA_Rdtase"/>
</dbReference>
<evidence type="ECO:0000313" key="16">
    <source>
        <dbReference type="EMBL" id="GHD55654.1"/>
    </source>
</evidence>
<feature type="binding site" evidence="8 10">
    <location>
        <position position="115"/>
    </location>
    <ligand>
        <name>substrate</name>
    </ligand>
</feature>
<feature type="domain" description="Glutamyl-tRNA reductase N-terminal" evidence="15">
    <location>
        <begin position="2"/>
        <end position="151"/>
    </location>
</feature>
<comment type="domain">
    <text evidence="8">Possesses an unusual extended V-shaped dimeric structure with each monomer consisting of three distinct domains arranged along a curved 'spinal' alpha-helix. The N-terminal catalytic domain specifically recognizes the glutamate moiety of the substrate. The second domain is the NADPH-binding domain, and the third C-terminal domain is responsible for dimerization.</text>
</comment>
<sequence>MIGVNHRTCPDSLRERLYVDDSEVAAVIGTLRIRGVREAMVLSTCDRVEVTAVFQDGPMAPMTVATALGAPVGLRGEELVPYLYRHDGGEAVRHVFRVASALDSQVVGEPQVLGQVKAAQRLSQDLGAWGPSLDRVLQAAYAVAKRVRTETRIGEGAVSLATAAVARVQDLHGDLSSRSCLVIGGDELSVMIARQLREAGLHDLTVLDRFRRRAAVTAAELEAHHGPLDDLADALDRADVVIAGLGSGRYLITAETMETVLRRRRRRPVFLLDVAVPGDVEPAVHRLDEAYVYDIGDLERVTREGRAGREAEAAKAEALVEEALAAFDQELAVRDAGPDIARLRAHLEAQIREGAGTGADADALARRIAGRVLHAPSETMRRWAAAGRLDDETRGLIAELFGLDPAGRGDGP</sequence>
<dbReference type="PANTHER" id="PTHR43013">
    <property type="entry name" value="GLUTAMYL-TRNA REDUCTASE"/>
    <property type="match status" value="1"/>
</dbReference>
<comment type="caution">
    <text evidence="16">The sequence shown here is derived from an EMBL/GenBank/DDBJ whole genome shotgun (WGS) entry which is preliminary data.</text>
</comment>
<evidence type="ECO:0000259" key="15">
    <source>
        <dbReference type="Pfam" id="PF05201"/>
    </source>
</evidence>
<feature type="active site" description="Nucleophile" evidence="8 9">
    <location>
        <position position="45"/>
    </location>
</feature>
<gene>
    <name evidence="8 16" type="primary">hemA</name>
    <name evidence="16" type="ORF">GCM10017083_34880</name>
</gene>
<keyword evidence="6 8" id="KW-0627">Porphyrin biosynthesis</keyword>
<dbReference type="InterPro" id="IPR036291">
    <property type="entry name" value="NAD(P)-bd_dom_sf"/>
</dbReference>
<dbReference type="InterPro" id="IPR000343">
    <property type="entry name" value="4pyrrol_synth_GluRdtase"/>
</dbReference>
<dbReference type="SUPFAM" id="SSF69742">
    <property type="entry name" value="Glutamyl tRNA-reductase catalytic, N-terminal domain"/>
    <property type="match status" value="1"/>
</dbReference>
<evidence type="ECO:0000259" key="13">
    <source>
        <dbReference type="Pfam" id="PF00745"/>
    </source>
</evidence>
<dbReference type="PANTHER" id="PTHR43013:SF1">
    <property type="entry name" value="GLUTAMYL-TRNA REDUCTASE"/>
    <property type="match status" value="1"/>
</dbReference>
<accession>A0A918XUL1</accession>
<feature type="site" description="Important for activity" evidence="8 11">
    <location>
        <position position="94"/>
    </location>
</feature>
<evidence type="ECO:0000256" key="1">
    <source>
        <dbReference type="ARBA" id="ARBA00005059"/>
    </source>
</evidence>
<dbReference type="InterPro" id="IPR018214">
    <property type="entry name" value="GluRdtase_CS"/>
</dbReference>
<dbReference type="AlphaFoldDB" id="A0A918XUL1"/>
<feature type="binding site" evidence="8">
    <location>
        <begin position="184"/>
        <end position="189"/>
    </location>
    <ligand>
        <name>NADP(+)</name>
        <dbReference type="ChEBI" id="CHEBI:58349"/>
    </ligand>
</feature>
<evidence type="ECO:0000256" key="5">
    <source>
        <dbReference type="ARBA" id="ARBA00023002"/>
    </source>
</evidence>
<evidence type="ECO:0000259" key="14">
    <source>
        <dbReference type="Pfam" id="PF01488"/>
    </source>
</evidence>
<dbReference type="Gene3D" id="3.30.460.30">
    <property type="entry name" value="Glutamyl-tRNA reductase, N-terminal domain"/>
    <property type="match status" value="1"/>
</dbReference>
<dbReference type="SUPFAM" id="SSF69075">
    <property type="entry name" value="Glutamyl tRNA-reductase dimerization domain"/>
    <property type="match status" value="1"/>
</dbReference>
<dbReference type="InterPro" id="IPR036343">
    <property type="entry name" value="GluRdtase_N_sf"/>
</dbReference>
<protein>
    <recommendedName>
        <fullName evidence="3 8">Glutamyl-tRNA reductase</fullName>
        <shortName evidence="8">GluTR</shortName>
        <ecNumber evidence="3 8">1.2.1.70</ecNumber>
    </recommendedName>
</protein>
<dbReference type="GO" id="GO:0019353">
    <property type="term" value="P:protoporphyrinogen IX biosynthetic process from glutamate"/>
    <property type="evidence" value="ECO:0007669"/>
    <property type="project" value="TreeGrafter"/>
</dbReference>
<dbReference type="Pfam" id="PF01488">
    <property type="entry name" value="Shikimate_DH"/>
    <property type="match status" value="1"/>
</dbReference>
<dbReference type="FunFam" id="3.30.460.30:FF:000001">
    <property type="entry name" value="Glutamyl-tRNA reductase"/>
    <property type="match status" value="1"/>
</dbReference>
<evidence type="ECO:0000256" key="9">
    <source>
        <dbReference type="PIRSR" id="PIRSR000445-1"/>
    </source>
</evidence>
<reference evidence="16" key="1">
    <citation type="journal article" date="2014" name="Int. J. Syst. Evol. Microbiol.">
        <title>Complete genome sequence of Corynebacterium casei LMG S-19264T (=DSM 44701T), isolated from a smear-ripened cheese.</title>
        <authorList>
            <consortium name="US DOE Joint Genome Institute (JGI-PGF)"/>
            <person name="Walter F."/>
            <person name="Albersmeier A."/>
            <person name="Kalinowski J."/>
            <person name="Ruckert C."/>
        </authorList>
    </citation>
    <scope>NUCLEOTIDE SEQUENCE</scope>
    <source>
        <strain evidence="16">KCTC 42651</strain>
    </source>
</reference>
<name>A0A918XUL1_9PROT</name>
<dbReference type="GO" id="GO:0050661">
    <property type="term" value="F:NADP binding"/>
    <property type="evidence" value="ECO:0007669"/>
    <property type="project" value="InterPro"/>
</dbReference>
<dbReference type="PIRSF" id="PIRSF000445">
    <property type="entry name" value="4pyrrol_synth_GluRdtase"/>
    <property type="match status" value="1"/>
</dbReference>
<organism evidence="16 17">
    <name type="scientific">Thalassobaculum fulvum</name>
    <dbReference type="NCBI Taxonomy" id="1633335"/>
    <lineage>
        <taxon>Bacteria</taxon>
        <taxon>Pseudomonadati</taxon>
        <taxon>Pseudomonadota</taxon>
        <taxon>Alphaproteobacteria</taxon>
        <taxon>Rhodospirillales</taxon>
        <taxon>Thalassobaculaceae</taxon>
        <taxon>Thalassobaculum</taxon>
    </lineage>
</organism>
<evidence type="ECO:0000256" key="3">
    <source>
        <dbReference type="ARBA" id="ARBA00012970"/>
    </source>
</evidence>
<dbReference type="InterPro" id="IPR036453">
    <property type="entry name" value="GluRdtase_dimer_dom_sf"/>
</dbReference>
<dbReference type="SUPFAM" id="SSF51735">
    <property type="entry name" value="NAD(P)-binding Rossmann-fold domains"/>
    <property type="match status" value="1"/>
</dbReference>
<comment type="pathway">
    <text evidence="1 8 12">Porphyrin-containing compound metabolism; protoporphyrin-IX biosynthesis; 5-aminolevulinate from L-glutamyl-tRNA(Glu): step 1/2.</text>
</comment>
<keyword evidence="17" id="KW-1185">Reference proteome</keyword>
<reference evidence="16" key="2">
    <citation type="submission" date="2020-09" db="EMBL/GenBank/DDBJ databases">
        <authorList>
            <person name="Sun Q."/>
            <person name="Kim S."/>
        </authorList>
    </citation>
    <scope>NUCLEOTIDE SEQUENCE</scope>
    <source>
        <strain evidence="16">KCTC 42651</strain>
    </source>
</reference>
<dbReference type="Gene3D" id="3.40.50.720">
    <property type="entry name" value="NAD(P)-binding Rossmann-like Domain"/>
    <property type="match status" value="1"/>
</dbReference>
<evidence type="ECO:0000256" key="12">
    <source>
        <dbReference type="RuleBase" id="RU000584"/>
    </source>
</evidence>
<dbReference type="Pfam" id="PF05201">
    <property type="entry name" value="GlutR_N"/>
    <property type="match status" value="1"/>
</dbReference>
<dbReference type="EC" id="1.2.1.70" evidence="3 8"/>
<keyword evidence="5 8" id="KW-0560">Oxidoreductase</keyword>
<evidence type="ECO:0000256" key="6">
    <source>
        <dbReference type="ARBA" id="ARBA00023244"/>
    </source>
</evidence>
<feature type="domain" description="Quinate/shikimate 5-dehydrogenase/glutamyl-tRNA reductase" evidence="14">
    <location>
        <begin position="169"/>
        <end position="301"/>
    </location>
</feature>
<dbReference type="InterPro" id="IPR015895">
    <property type="entry name" value="4pyrrol_synth_GluRdtase_N"/>
</dbReference>
<comment type="function">
    <text evidence="8">Catalyzes the NADPH-dependent reduction of glutamyl-tRNA(Glu) to glutamate 1-semialdehyde (GSA).</text>
</comment>
<evidence type="ECO:0000256" key="4">
    <source>
        <dbReference type="ARBA" id="ARBA00022857"/>
    </source>
</evidence>
<comment type="catalytic activity">
    <reaction evidence="7 8 12">
        <text>(S)-4-amino-5-oxopentanoate + tRNA(Glu) + NADP(+) = L-glutamyl-tRNA(Glu) + NADPH + H(+)</text>
        <dbReference type="Rhea" id="RHEA:12344"/>
        <dbReference type="Rhea" id="RHEA-COMP:9663"/>
        <dbReference type="Rhea" id="RHEA-COMP:9680"/>
        <dbReference type="ChEBI" id="CHEBI:15378"/>
        <dbReference type="ChEBI" id="CHEBI:57501"/>
        <dbReference type="ChEBI" id="CHEBI:57783"/>
        <dbReference type="ChEBI" id="CHEBI:58349"/>
        <dbReference type="ChEBI" id="CHEBI:78442"/>
        <dbReference type="ChEBI" id="CHEBI:78520"/>
        <dbReference type="EC" id="1.2.1.70"/>
    </reaction>
</comment>
<dbReference type="InterPro" id="IPR015896">
    <property type="entry name" value="4pyrrol_synth_GluRdtase_dimer"/>
</dbReference>
<evidence type="ECO:0000256" key="2">
    <source>
        <dbReference type="ARBA" id="ARBA00005916"/>
    </source>
</evidence>
<evidence type="ECO:0000256" key="10">
    <source>
        <dbReference type="PIRSR" id="PIRSR000445-2"/>
    </source>
</evidence>
<dbReference type="GO" id="GO:0008883">
    <property type="term" value="F:glutamyl-tRNA reductase activity"/>
    <property type="evidence" value="ECO:0007669"/>
    <property type="project" value="UniProtKB-UniRule"/>
</dbReference>
<dbReference type="HAMAP" id="MF_00087">
    <property type="entry name" value="Glu_tRNA_reductase"/>
    <property type="match status" value="1"/>
</dbReference>
<comment type="similarity">
    <text evidence="2 8 12">Belongs to the glutamyl-tRNA reductase family.</text>
</comment>
<dbReference type="Proteomes" id="UP000630353">
    <property type="component" value="Unassembled WGS sequence"/>
</dbReference>
<evidence type="ECO:0000256" key="11">
    <source>
        <dbReference type="PIRSR" id="PIRSR000445-4"/>
    </source>
</evidence>
<feature type="binding site" evidence="8 10">
    <location>
        <begin position="109"/>
        <end position="111"/>
    </location>
    <ligand>
        <name>substrate</name>
    </ligand>
</feature>
<evidence type="ECO:0000256" key="8">
    <source>
        <dbReference type="HAMAP-Rule" id="MF_00087"/>
    </source>
</evidence>
<keyword evidence="4 8" id="KW-0521">NADP</keyword>